<dbReference type="EMBL" id="WMQV01000009">
    <property type="protein sequence ID" value="MTL94009.1"/>
    <property type="molecule type" value="Genomic_DNA"/>
</dbReference>
<comment type="caution">
    <text evidence="7">The sequence shown here is derived from an EMBL/GenBank/DDBJ whole genome shotgun (WGS) entry which is preliminary data.</text>
</comment>
<reference evidence="7" key="1">
    <citation type="journal article" date="2019" name="Nat. Med.">
        <title>A library of human gut bacterial isolates paired with longitudinal multiomics data enables mechanistic microbiome research.</title>
        <authorList>
            <person name="Poyet M."/>
            <person name="Groussin M."/>
            <person name="Gibbons S.M."/>
            <person name="Avila-Pacheco J."/>
            <person name="Jiang X."/>
            <person name="Kearney S.M."/>
            <person name="Perrotta A.R."/>
            <person name="Berdy B."/>
            <person name="Zhao S."/>
            <person name="Lieberman T.D."/>
            <person name="Swanson P.K."/>
            <person name="Smith M."/>
            <person name="Roesemann S."/>
            <person name="Alexander J.E."/>
            <person name="Rich S.A."/>
            <person name="Livny J."/>
            <person name="Vlamakis H."/>
            <person name="Clish C."/>
            <person name="Bullock K."/>
            <person name="Deik A."/>
            <person name="Scott J."/>
            <person name="Pierce K.A."/>
            <person name="Xavier R.J."/>
            <person name="Alm E.J."/>
        </authorList>
    </citation>
    <scope>NUCLEOTIDE SEQUENCE</scope>
    <source>
        <strain evidence="7">BIOML-A179</strain>
    </source>
</reference>
<organism evidence="7">
    <name type="scientific">Turicibacter sanguinis</name>
    <dbReference type="NCBI Taxonomy" id="154288"/>
    <lineage>
        <taxon>Bacteria</taxon>
        <taxon>Bacillati</taxon>
        <taxon>Bacillota</taxon>
        <taxon>Erysipelotrichia</taxon>
        <taxon>Erysipelotrichales</taxon>
        <taxon>Turicibacteraceae</taxon>
        <taxon>Turicibacter</taxon>
    </lineage>
</organism>
<dbReference type="GO" id="GO:0046677">
    <property type="term" value="P:response to antibiotic"/>
    <property type="evidence" value="ECO:0007669"/>
    <property type="project" value="UniProtKB-KW"/>
</dbReference>
<evidence type="ECO:0000256" key="5">
    <source>
        <dbReference type="ARBA" id="ARBA00023136"/>
    </source>
</evidence>
<feature type="transmembrane region" description="Helical" evidence="6">
    <location>
        <begin position="162"/>
        <end position="183"/>
    </location>
</feature>
<feature type="transmembrane region" description="Helical" evidence="6">
    <location>
        <begin position="12"/>
        <end position="31"/>
    </location>
</feature>
<evidence type="ECO:0000256" key="1">
    <source>
        <dbReference type="ARBA" id="ARBA00004651"/>
    </source>
</evidence>
<sequence>MKRMEQKKFKKLILSGVLFVGLIAITFYLLFHKQNLGDLFQTLKLVNLMWVFIGVGCMFIYMCLDALNIKRILHILHQDISYFNCLRYTFSGFFFSSVTPSASGGQPMQIYYMFKDHIEISHSSLALLLNFASFQLVTITVAIISFLSEYRFLGDIGRTLKILLMIGVGVNSFLLVIVLMGIFSKTWSLKIVDFVLSLLQKLKVKQIEYLRQLAYDQIKKYQEGAVYIKTHQTRMGSVLLTTFFQVMAMHSVTYCVYRAFGLSDFSYLKVLSLQAILYIAVSAIPLPGAVGVSEGGFVMLFATLFPKMLIDSAMLLSRGISFYLFVAISGLVVLLGHLLIAKQNKKKEGLTS</sequence>
<protein>
    <recommendedName>
        <fullName evidence="6">Phosphatidylglycerol lysyltransferase</fullName>
        <ecNumber evidence="6">2.3.2.3</ecNumber>
    </recommendedName>
    <alternativeName>
        <fullName evidence="6">Lysylphosphatidylglycerol synthase</fullName>
    </alternativeName>
</protein>
<dbReference type="InterPro" id="IPR022791">
    <property type="entry name" value="L-PG_synthase/AglD"/>
</dbReference>
<keyword evidence="6" id="KW-0808">Transferase</keyword>
<keyword evidence="3 6" id="KW-0812">Transmembrane</keyword>
<name>A0A6I3NFR2_9FIRM</name>
<dbReference type="PANTHER" id="PTHR37693">
    <property type="entry name" value="PHOSPHATIDYLGLYCEROL LYSYLTRANSFERASE"/>
    <property type="match status" value="1"/>
</dbReference>
<keyword evidence="5 6" id="KW-0472">Membrane</keyword>
<dbReference type="NCBIfam" id="TIGR00374">
    <property type="entry name" value="flippase-like domain"/>
    <property type="match status" value="1"/>
</dbReference>
<dbReference type="Pfam" id="PF03706">
    <property type="entry name" value="LPG_synthase_TM"/>
    <property type="match status" value="1"/>
</dbReference>
<evidence type="ECO:0000313" key="7">
    <source>
        <dbReference type="EMBL" id="MTL94009.1"/>
    </source>
</evidence>
<gene>
    <name evidence="6" type="primary">mprF</name>
    <name evidence="7" type="ORF">GMA64_05680</name>
</gene>
<dbReference type="GO" id="GO:0050071">
    <property type="term" value="F:phosphatidylglycerol lysyltransferase activity"/>
    <property type="evidence" value="ECO:0007669"/>
    <property type="project" value="UniProtKB-EC"/>
</dbReference>
<accession>A0A6I3NFR2</accession>
<feature type="transmembrane region" description="Helical" evidence="6">
    <location>
        <begin position="322"/>
        <end position="340"/>
    </location>
</feature>
<feature type="transmembrane region" description="Helical" evidence="6">
    <location>
        <begin position="43"/>
        <end position="64"/>
    </location>
</feature>
<evidence type="ECO:0000256" key="3">
    <source>
        <dbReference type="ARBA" id="ARBA00022692"/>
    </source>
</evidence>
<keyword evidence="6" id="KW-0443">Lipid metabolism</keyword>
<dbReference type="GO" id="GO:0005886">
    <property type="term" value="C:plasma membrane"/>
    <property type="evidence" value="ECO:0007669"/>
    <property type="project" value="UniProtKB-SubCell"/>
</dbReference>
<comment type="subcellular location">
    <subcellularLocation>
        <location evidence="1 6">Cell membrane</location>
        <topology evidence="1 6">Multi-pass membrane protein</topology>
    </subcellularLocation>
</comment>
<keyword evidence="6" id="KW-0046">Antibiotic resistance</keyword>
<feature type="transmembrane region" description="Helical" evidence="6">
    <location>
        <begin position="238"/>
        <end position="257"/>
    </location>
</feature>
<feature type="transmembrane region" description="Helical" evidence="6">
    <location>
        <begin position="85"/>
        <end position="105"/>
    </location>
</feature>
<evidence type="ECO:0000256" key="2">
    <source>
        <dbReference type="ARBA" id="ARBA00022475"/>
    </source>
</evidence>
<dbReference type="PANTHER" id="PTHR37693:SF1">
    <property type="entry name" value="INTEGRAL MEMBRANE PROTEIN"/>
    <property type="match status" value="1"/>
</dbReference>
<proteinExistence type="inferred from homology"/>
<dbReference type="EC" id="2.3.2.3" evidence="6"/>
<comment type="catalytic activity">
    <reaction evidence="6">
        <text>L-lysyl-tRNA(Lys) + a 1,2-diacyl-sn-glycero-3-phospho-(1'-sn-glycerol) = a 1,2-diacyl-sn-glycero-3-phospho-1'-(3'-O-L-lysyl)-sn-glycerol + tRNA(Lys)</text>
        <dbReference type="Rhea" id="RHEA:10668"/>
        <dbReference type="Rhea" id="RHEA-COMP:9696"/>
        <dbReference type="Rhea" id="RHEA-COMP:9697"/>
        <dbReference type="ChEBI" id="CHEBI:64716"/>
        <dbReference type="ChEBI" id="CHEBI:75792"/>
        <dbReference type="ChEBI" id="CHEBI:78442"/>
        <dbReference type="ChEBI" id="CHEBI:78529"/>
        <dbReference type="EC" id="2.3.2.3"/>
    </reaction>
</comment>
<keyword evidence="4 6" id="KW-1133">Transmembrane helix</keyword>
<keyword evidence="2" id="KW-1003">Cell membrane</keyword>
<dbReference type="AlphaFoldDB" id="A0A6I3NFR2"/>
<evidence type="ECO:0000256" key="4">
    <source>
        <dbReference type="ARBA" id="ARBA00022989"/>
    </source>
</evidence>
<dbReference type="GO" id="GO:0006629">
    <property type="term" value="P:lipid metabolic process"/>
    <property type="evidence" value="ECO:0007669"/>
    <property type="project" value="UniProtKB-KW"/>
</dbReference>
<feature type="transmembrane region" description="Helical" evidence="6">
    <location>
        <begin position="277"/>
        <end position="302"/>
    </location>
</feature>
<comment type="similarity">
    <text evidence="6">Belongs to the LPG synthase family.</text>
</comment>
<evidence type="ECO:0000256" key="6">
    <source>
        <dbReference type="RuleBase" id="RU363042"/>
    </source>
</evidence>
<feature type="transmembrane region" description="Helical" evidence="6">
    <location>
        <begin position="125"/>
        <end position="150"/>
    </location>
</feature>
<comment type="function">
    <text evidence="6">Catalyzes the transfer of a lysyl group from L-lysyl-tRNA(Lys) to membrane-bound phosphatidylglycerol (PG), which produces lysylphosphatidylglycerol (LPG), a major component of the bacterial membrane with a positive net charge. LPG synthesis contributes to bacterial virulence as it is involved in the resistance mechanism against cationic antimicrobial peptides (CAMP) produces by the host's immune system (defensins, cathelicidins) and by the competing microorganisms.</text>
</comment>